<keyword evidence="6" id="KW-0597">Phosphoprotein</keyword>
<dbReference type="Gene3D" id="6.10.130.10">
    <property type="entry name" value="Ubiquitin-protein ligase E3A, N-terminal zinc-binding domain (AZUL)"/>
    <property type="match status" value="1"/>
</dbReference>
<evidence type="ECO:0000256" key="7">
    <source>
        <dbReference type="ARBA" id="ARBA00022679"/>
    </source>
</evidence>
<evidence type="ECO:0000256" key="1">
    <source>
        <dbReference type="ARBA" id="ARBA00000885"/>
    </source>
</evidence>
<evidence type="ECO:0000256" key="18">
    <source>
        <dbReference type="PROSITE-ProRule" id="PRU00104"/>
    </source>
</evidence>
<keyword evidence="11" id="KW-0862">Zinc</keyword>
<evidence type="ECO:0000256" key="3">
    <source>
        <dbReference type="ARBA" id="ARBA00004496"/>
    </source>
</evidence>
<dbReference type="GO" id="GO:0048513">
    <property type="term" value="P:animal organ development"/>
    <property type="evidence" value="ECO:0007669"/>
    <property type="project" value="UniProtKB-ARBA"/>
</dbReference>
<dbReference type="GO" id="GO:0048731">
    <property type="term" value="P:system development"/>
    <property type="evidence" value="ECO:0007669"/>
    <property type="project" value="UniProtKB-ARBA"/>
</dbReference>
<evidence type="ECO:0000256" key="9">
    <source>
        <dbReference type="ARBA" id="ARBA00022771"/>
    </source>
</evidence>
<dbReference type="PANTHER" id="PTHR45700:SF8">
    <property type="entry name" value="HECT-TYPE E3 UBIQUITIN TRANSFERASE"/>
    <property type="match status" value="1"/>
</dbReference>
<keyword evidence="5" id="KW-0963">Cytoplasm</keyword>
<organism evidence="21 22">
    <name type="scientific">Daphnia pulex</name>
    <name type="common">Water flea</name>
    <dbReference type="NCBI Taxonomy" id="6669"/>
    <lineage>
        <taxon>Eukaryota</taxon>
        <taxon>Metazoa</taxon>
        <taxon>Ecdysozoa</taxon>
        <taxon>Arthropoda</taxon>
        <taxon>Crustacea</taxon>
        <taxon>Branchiopoda</taxon>
        <taxon>Diplostraca</taxon>
        <taxon>Cladocera</taxon>
        <taxon>Anomopoda</taxon>
        <taxon>Daphniidae</taxon>
        <taxon>Daphnia</taxon>
    </lineage>
</organism>
<dbReference type="Gene3D" id="3.90.1750.10">
    <property type="entry name" value="Hect, E3 ligase catalytic domains"/>
    <property type="match status" value="1"/>
</dbReference>
<evidence type="ECO:0000259" key="20">
    <source>
        <dbReference type="PROSITE" id="PS50237"/>
    </source>
</evidence>
<dbReference type="GO" id="GO:0010604">
    <property type="term" value="P:positive regulation of macromolecule metabolic process"/>
    <property type="evidence" value="ECO:0007669"/>
    <property type="project" value="UniProtKB-ARBA"/>
</dbReference>
<dbReference type="PANTHER" id="PTHR45700">
    <property type="entry name" value="UBIQUITIN-PROTEIN LIGASE E3C"/>
    <property type="match status" value="1"/>
</dbReference>
<dbReference type="eggNOG" id="KOG0941">
    <property type="taxonomic scope" value="Eukaryota"/>
</dbReference>
<dbReference type="OrthoDB" id="5981550at2759"/>
<evidence type="ECO:0000256" key="6">
    <source>
        <dbReference type="ARBA" id="ARBA00022553"/>
    </source>
</evidence>
<accession>E9G8C7</accession>
<dbReference type="OMA" id="AHCTNAN"/>
<gene>
    <name evidence="21" type="ORF">DAPPUDRAFT_209652</name>
</gene>
<dbReference type="EMBL" id="GL732535">
    <property type="protein sequence ID" value="EFX84296.1"/>
    <property type="molecule type" value="Genomic_DNA"/>
</dbReference>
<feature type="region of interest" description="Disordered" evidence="19">
    <location>
        <begin position="399"/>
        <end position="421"/>
    </location>
</feature>
<evidence type="ECO:0000313" key="21">
    <source>
        <dbReference type="EMBL" id="EFX84296.1"/>
    </source>
</evidence>
<evidence type="ECO:0000256" key="10">
    <source>
        <dbReference type="ARBA" id="ARBA00022786"/>
    </source>
</evidence>
<proteinExistence type="predicted"/>
<dbReference type="GO" id="GO:0006511">
    <property type="term" value="P:ubiquitin-dependent protein catabolic process"/>
    <property type="evidence" value="ECO:0007669"/>
    <property type="project" value="UniProtKB-ARBA"/>
</dbReference>
<dbReference type="HOGENOM" id="CLU_002173_5_0_1"/>
<dbReference type="GO" id="GO:0000209">
    <property type="term" value="P:protein polyubiquitination"/>
    <property type="evidence" value="ECO:0000318"/>
    <property type="project" value="GO_Central"/>
</dbReference>
<dbReference type="GO" id="GO:0048511">
    <property type="term" value="P:rhythmic process"/>
    <property type="evidence" value="ECO:0007669"/>
    <property type="project" value="UniProtKB-KW"/>
</dbReference>
<keyword evidence="10 18" id="KW-0833">Ubl conjugation pathway</keyword>
<dbReference type="InterPro" id="IPR035983">
    <property type="entry name" value="Hect_E3_ubiquitin_ligase"/>
</dbReference>
<dbReference type="InterPro" id="IPR032353">
    <property type="entry name" value="AZUL"/>
</dbReference>
<keyword evidence="14" id="KW-0539">Nucleus</keyword>
<keyword evidence="8" id="KW-0479">Metal-binding</keyword>
<evidence type="ECO:0000256" key="14">
    <source>
        <dbReference type="ARBA" id="ARBA00023242"/>
    </source>
</evidence>
<dbReference type="EC" id="2.3.2.26" evidence="4"/>
<dbReference type="SUPFAM" id="SSF56204">
    <property type="entry name" value="Hect, E3 ligase catalytic domain"/>
    <property type="match status" value="1"/>
</dbReference>
<dbReference type="GO" id="GO:0061630">
    <property type="term" value="F:ubiquitin protein ligase activity"/>
    <property type="evidence" value="ECO:0000318"/>
    <property type="project" value="GO_Central"/>
</dbReference>
<sequence length="882" mass="98765">MAENGKNDGGNILSAGDSQTLDKRVAARQLIKRYYFQLTEGCGDSNCNNEHCASSKKVQNLSPNQAAAQALDLFARKGRLCVGTGKNELPSTLFPEITPASTSAISDQQLLKISNSNLKQGLWVAPALSVSGHTANDKSGISKPTKLTETNFKQIVDNCKEYGIYSKLVHTLGHVFANPELLGKSFITQGNNSCTSTLGHGQLSKEQLRSMEVDLDKDKDSQEAVAEPRLQDVGQEVSVDICCVRRSFEALSSIEPQNYESALVHALILLCETIELDMKFGRQKAEVNLLNVFVIVFELPWLGTGDYFESVLPTLCRACALLPLTQQATLVRFWAAHSVPNLRNLVQTLQQLISFRVLSGDFGRDYAINDDNTITACVKVMRILYCVNIFSCTTPSSKLTGASVDSMETDDPSKDSFDTRKNDPLMSELGVNVLDCRQPPVAFADFYNEPLSDVVEMDRDFAYFAAASEAPPSASNNALKISFMNFPFILTPAAKALGLYYDNRIRMYSERRQSIFNSVMNGQPSNPYLKLKIRRDHVIDDALIGLEMATMENPSDLKKQLVVEFEGEQGIDEGGLSKEFFQLVIDQVFNPDYAMFAFNSDTRNFWFNPTSFESDAQFTLIGIMLGLAIYNTIILDIHFPMVVYRKLLGRKGTFEDLQELDPTLWKGLTELLEYPDSDIEETLMQTFSISYKDVFGVVYNHDLKENGASCNVNLENRREFVELYADYLLNECVGRQFAAFRRGFAMVTEESPLGTLFRPEEVEQLVCGSHIFDFEELQNATEYDGGFTAQSETIKHFWSVVHELSVEDKRRLLQFTTGSDRVPVGGLGRLKLIIARNGADSDRLPMAHTCYNVLLLPEYDNKEKLKERLMKAIDYSKGFGML</sequence>
<dbReference type="GO" id="GO:0008270">
    <property type="term" value="F:zinc ion binding"/>
    <property type="evidence" value="ECO:0007669"/>
    <property type="project" value="UniProtKB-KW"/>
</dbReference>
<dbReference type="Pfam" id="PF00632">
    <property type="entry name" value="HECT"/>
    <property type="match status" value="1"/>
</dbReference>
<dbReference type="GO" id="GO:0042752">
    <property type="term" value="P:regulation of circadian rhythm"/>
    <property type="evidence" value="ECO:0007669"/>
    <property type="project" value="UniProtKB-ARBA"/>
</dbReference>
<feature type="domain" description="HECT" evidence="20">
    <location>
        <begin position="553"/>
        <end position="882"/>
    </location>
</feature>
<evidence type="ECO:0000256" key="8">
    <source>
        <dbReference type="ARBA" id="ARBA00022723"/>
    </source>
</evidence>
<dbReference type="Gene3D" id="3.30.2410.10">
    <property type="entry name" value="Hect, E3 ligase catalytic domain"/>
    <property type="match status" value="1"/>
</dbReference>
<keyword evidence="12" id="KW-0647">Proteasome</keyword>
<evidence type="ECO:0000313" key="22">
    <source>
        <dbReference type="Proteomes" id="UP000000305"/>
    </source>
</evidence>
<evidence type="ECO:0000256" key="4">
    <source>
        <dbReference type="ARBA" id="ARBA00012485"/>
    </source>
</evidence>
<comment type="subcellular location">
    <subcellularLocation>
        <location evidence="3">Cytoplasm</location>
    </subcellularLocation>
    <subcellularLocation>
        <location evidence="2">Nucleus</location>
    </subcellularLocation>
</comment>
<evidence type="ECO:0000256" key="5">
    <source>
        <dbReference type="ARBA" id="ARBA00022490"/>
    </source>
</evidence>
<dbReference type="Proteomes" id="UP000000305">
    <property type="component" value="Unassembled WGS sequence"/>
</dbReference>
<evidence type="ECO:0000256" key="13">
    <source>
        <dbReference type="ARBA" id="ARBA00023108"/>
    </source>
</evidence>
<keyword evidence="13" id="KW-0090">Biological rhythms</keyword>
<keyword evidence="22" id="KW-1185">Reference proteome</keyword>
<evidence type="ECO:0000256" key="16">
    <source>
        <dbReference type="ARBA" id="ARBA00077235"/>
    </source>
</evidence>
<dbReference type="PROSITE" id="PS50237">
    <property type="entry name" value="HECT"/>
    <property type="match status" value="1"/>
</dbReference>
<dbReference type="CDD" id="cd00078">
    <property type="entry name" value="HECTc"/>
    <property type="match status" value="1"/>
</dbReference>
<keyword evidence="7" id="KW-0808">Transferase</keyword>
<dbReference type="Gene3D" id="3.30.2160.10">
    <property type="entry name" value="Hect, E3 ligase catalytic domain"/>
    <property type="match status" value="1"/>
</dbReference>
<dbReference type="Pfam" id="PF16558">
    <property type="entry name" value="AZUL"/>
    <property type="match status" value="1"/>
</dbReference>
<feature type="compositionally biased region" description="Basic and acidic residues" evidence="19">
    <location>
        <begin position="411"/>
        <end position="421"/>
    </location>
</feature>
<evidence type="ECO:0000256" key="11">
    <source>
        <dbReference type="ARBA" id="ARBA00022833"/>
    </source>
</evidence>
<evidence type="ECO:0000256" key="2">
    <source>
        <dbReference type="ARBA" id="ARBA00004123"/>
    </source>
</evidence>
<evidence type="ECO:0000256" key="19">
    <source>
        <dbReference type="SAM" id="MobiDB-lite"/>
    </source>
</evidence>
<comment type="catalytic activity">
    <reaction evidence="1">
        <text>S-ubiquitinyl-[E2 ubiquitin-conjugating enzyme]-L-cysteine + [acceptor protein]-L-lysine = [E2 ubiquitin-conjugating enzyme]-L-cysteine + N(6)-ubiquitinyl-[acceptor protein]-L-lysine.</text>
        <dbReference type="EC" id="2.3.2.26"/>
    </reaction>
</comment>
<dbReference type="InParanoid" id="E9G8C7"/>
<feature type="active site" description="Glycyl thioester intermediate" evidence="18">
    <location>
        <position position="850"/>
    </location>
</feature>
<dbReference type="InterPro" id="IPR044611">
    <property type="entry name" value="E3A/B/C-like"/>
</dbReference>
<dbReference type="FunFam" id="3.30.2160.10:FF:000004">
    <property type="entry name" value="probable E3 ubiquitin-protein ligase HERC4 isoform X1"/>
    <property type="match status" value="1"/>
</dbReference>
<evidence type="ECO:0000256" key="15">
    <source>
        <dbReference type="ARBA" id="ARBA00067504"/>
    </source>
</evidence>
<evidence type="ECO:0000256" key="17">
    <source>
        <dbReference type="ARBA" id="ARBA00077264"/>
    </source>
</evidence>
<dbReference type="GO" id="GO:0005634">
    <property type="term" value="C:nucleus"/>
    <property type="evidence" value="ECO:0007669"/>
    <property type="project" value="UniProtKB-SubCell"/>
</dbReference>
<dbReference type="GO" id="GO:0005829">
    <property type="term" value="C:cytosol"/>
    <property type="evidence" value="ECO:0000318"/>
    <property type="project" value="GO_Central"/>
</dbReference>
<dbReference type="STRING" id="6669.E9G8C7"/>
<reference evidence="21 22" key="1">
    <citation type="journal article" date="2011" name="Science">
        <title>The ecoresponsive genome of Daphnia pulex.</title>
        <authorList>
            <person name="Colbourne J.K."/>
            <person name="Pfrender M.E."/>
            <person name="Gilbert D."/>
            <person name="Thomas W.K."/>
            <person name="Tucker A."/>
            <person name="Oakley T.H."/>
            <person name="Tokishita S."/>
            <person name="Aerts A."/>
            <person name="Arnold G.J."/>
            <person name="Basu M.K."/>
            <person name="Bauer D.J."/>
            <person name="Caceres C.E."/>
            <person name="Carmel L."/>
            <person name="Casola C."/>
            <person name="Choi J.H."/>
            <person name="Detter J.C."/>
            <person name="Dong Q."/>
            <person name="Dusheyko S."/>
            <person name="Eads B.D."/>
            <person name="Frohlich T."/>
            <person name="Geiler-Samerotte K.A."/>
            <person name="Gerlach D."/>
            <person name="Hatcher P."/>
            <person name="Jogdeo S."/>
            <person name="Krijgsveld J."/>
            <person name="Kriventseva E.V."/>
            <person name="Kultz D."/>
            <person name="Laforsch C."/>
            <person name="Lindquist E."/>
            <person name="Lopez J."/>
            <person name="Manak J.R."/>
            <person name="Muller J."/>
            <person name="Pangilinan J."/>
            <person name="Patwardhan R.P."/>
            <person name="Pitluck S."/>
            <person name="Pritham E.J."/>
            <person name="Rechtsteiner A."/>
            <person name="Rho M."/>
            <person name="Rogozin I.B."/>
            <person name="Sakarya O."/>
            <person name="Salamov A."/>
            <person name="Schaack S."/>
            <person name="Shapiro H."/>
            <person name="Shiga Y."/>
            <person name="Skalitzky C."/>
            <person name="Smith Z."/>
            <person name="Souvorov A."/>
            <person name="Sung W."/>
            <person name="Tang Z."/>
            <person name="Tsuchiya D."/>
            <person name="Tu H."/>
            <person name="Vos H."/>
            <person name="Wang M."/>
            <person name="Wolf Y.I."/>
            <person name="Yamagata H."/>
            <person name="Yamada T."/>
            <person name="Ye Y."/>
            <person name="Shaw J.R."/>
            <person name="Andrews J."/>
            <person name="Crease T.J."/>
            <person name="Tang H."/>
            <person name="Lucas S.M."/>
            <person name="Robertson H.M."/>
            <person name="Bork P."/>
            <person name="Koonin E.V."/>
            <person name="Zdobnov E.M."/>
            <person name="Grigoriev I.V."/>
            <person name="Lynch M."/>
            <person name="Boore J.L."/>
        </authorList>
    </citation>
    <scope>NUCLEOTIDE SEQUENCE [LARGE SCALE GENOMIC DNA]</scope>
</reference>
<evidence type="ECO:0000256" key="12">
    <source>
        <dbReference type="ARBA" id="ARBA00022942"/>
    </source>
</evidence>
<dbReference type="AlphaFoldDB" id="E9G8C7"/>
<name>E9G8C7_DAPPU</name>
<dbReference type="FunFam" id="3.90.1750.10:FF:000008">
    <property type="entry name" value="Putative ubiquitin-protein ligase E3A"/>
    <property type="match status" value="1"/>
</dbReference>
<dbReference type="PhylomeDB" id="E9G8C7"/>
<dbReference type="FunFam" id="3.30.2410.10:FF:000003">
    <property type="entry name" value="probable E3 ubiquitin-protein ligase HERC4 isoform X1"/>
    <property type="match status" value="1"/>
</dbReference>
<dbReference type="GO" id="GO:0009966">
    <property type="term" value="P:regulation of signal transduction"/>
    <property type="evidence" value="ECO:0007669"/>
    <property type="project" value="UniProtKB-ARBA"/>
</dbReference>
<keyword evidence="9" id="KW-0863">Zinc-finger</keyword>
<dbReference type="InterPro" id="IPR042556">
    <property type="entry name" value="AZUL_sf"/>
</dbReference>
<dbReference type="GO" id="GO:0030518">
    <property type="term" value="P:nuclear receptor-mediated steroid hormone signaling pathway"/>
    <property type="evidence" value="ECO:0007669"/>
    <property type="project" value="UniProtKB-ARBA"/>
</dbReference>
<protein>
    <recommendedName>
        <fullName evidence="15">Ubiquitin-protein ligase E3A</fullName>
        <ecNumber evidence="4">2.3.2.26</ecNumber>
    </recommendedName>
    <alternativeName>
        <fullName evidence="17">HECT-type ubiquitin transferase E3A</fullName>
    </alternativeName>
    <alternativeName>
        <fullName evidence="16">Oncogenic protein-associated protein E6-AP</fullName>
    </alternativeName>
</protein>
<dbReference type="GO" id="GO:2000058">
    <property type="term" value="P:regulation of ubiquitin-dependent protein catabolic process"/>
    <property type="evidence" value="ECO:0000318"/>
    <property type="project" value="GO_Central"/>
</dbReference>
<dbReference type="FunCoup" id="E9G8C7">
    <property type="interactions" value="1975"/>
</dbReference>
<dbReference type="InterPro" id="IPR000569">
    <property type="entry name" value="HECT_dom"/>
</dbReference>
<dbReference type="SMART" id="SM00119">
    <property type="entry name" value="HECTc"/>
    <property type="match status" value="1"/>
</dbReference>
<dbReference type="KEGG" id="dpx:DAPPUDRAFT_209652"/>
<dbReference type="GO" id="GO:0000502">
    <property type="term" value="C:proteasome complex"/>
    <property type="evidence" value="ECO:0007669"/>
    <property type="project" value="UniProtKB-KW"/>
</dbReference>